<name>A0ABS5S379_9FLAO</name>
<sequence>MKKFIYIISFLVFTASFCSCSATQQVKNSDNQVAGYNLKSKREKMEQKILNNKNKILLATP</sequence>
<organism evidence="2 3">
    <name type="scientific">Aequorivita echinoideorum</name>
    <dbReference type="NCBI Taxonomy" id="1549647"/>
    <lineage>
        <taxon>Bacteria</taxon>
        <taxon>Pseudomonadati</taxon>
        <taxon>Bacteroidota</taxon>
        <taxon>Flavobacteriia</taxon>
        <taxon>Flavobacteriales</taxon>
        <taxon>Flavobacteriaceae</taxon>
        <taxon>Aequorivita</taxon>
    </lineage>
</organism>
<gene>
    <name evidence="2" type="ORF">KIV10_05710</name>
</gene>
<feature type="signal peptide" evidence="1">
    <location>
        <begin position="1"/>
        <end position="21"/>
    </location>
</feature>
<accession>A0ABS5S379</accession>
<comment type="caution">
    <text evidence="2">The sequence shown here is derived from an EMBL/GenBank/DDBJ whole genome shotgun (WGS) entry which is preliminary data.</text>
</comment>
<proteinExistence type="predicted"/>
<evidence type="ECO:0000313" key="2">
    <source>
        <dbReference type="EMBL" id="MBT0607671.1"/>
    </source>
</evidence>
<feature type="chain" id="PRO_5045599979" description="Lipoprotein" evidence="1">
    <location>
        <begin position="22"/>
        <end position="61"/>
    </location>
</feature>
<dbReference type="RefSeq" id="WP_214112528.1">
    <property type="nucleotide sequence ID" value="NZ_JAHCTB010000002.1"/>
</dbReference>
<dbReference type="EMBL" id="JAHCTB010000002">
    <property type="protein sequence ID" value="MBT0607671.1"/>
    <property type="molecule type" value="Genomic_DNA"/>
</dbReference>
<keyword evidence="1" id="KW-0732">Signal</keyword>
<evidence type="ECO:0008006" key="4">
    <source>
        <dbReference type="Google" id="ProtNLM"/>
    </source>
</evidence>
<protein>
    <recommendedName>
        <fullName evidence="4">Lipoprotein</fullName>
    </recommendedName>
</protein>
<evidence type="ECO:0000313" key="3">
    <source>
        <dbReference type="Proteomes" id="UP001297092"/>
    </source>
</evidence>
<reference evidence="2 3" key="1">
    <citation type="submission" date="2021-05" db="EMBL/GenBank/DDBJ databases">
        <title>Aequorivita echinoideorum JCM 30378 genome.</title>
        <authorList>
            <person name="Zhang H."/>
            <person name="Li C."/>
        </authorList>
    </citation>
    <scope>NUCLEOTIDE SEQUENCE [LARGE SCALE GENOMIC DNA]</scope>
    <source>
        <strain evidence="2 3">JCM30378</strain>
    </source>
</reference>
<dbReference type="PROSITE" id="PS51257">
    <property type="entry name" value="PROKAR_LIPOPROTEIN"/>
    <property type="match status" value="1"/>
</dbReference>
<dbReference type="Proteomes" id="UP001297092">
    <property type="component" value="Unassembled WGS sequence"/>
</dbReference>
<evidence type="ECO:0000256" key="1">
    <source>
        <dbReference type="SAM" id="SignalP"/>
    </source>
</evidence>
<keyword evidence="3" id="KW-1185">Reference proteome</keyword>